<evidence type="ECO:0000313" key="2">
    <source>
        <dbReference type="Proteomes" id="UP000076154"/>
    </source>
</evidence>
<evidence type="ECO:0000313" key="1">
    <source>
        <dbReference type="EMBL" id="RDB23320.1"/>
    </source>
</evidence>
<dbReference type="InParanoid" id="A0A369JQ06"/>
<gene>
    <name evidence="1" type="ORF">Hypma_009127</name>
</gene>
<sequence length="133" mass="14857">MLQCWLGNAAHHISFRLILPIRSVEMSIPTLRRWLDFEPAHSPMDKPNREPTQLGHGPHAFIICYRPISTLAAFLLPSGNTGRRPKDVVERQAVALSRGNEWDLSNVTEGVGRSLLGKGFKLADDRAGAYKDK</sequence>
<dbReference type="AlphaFoldDB" id="A0A369JQ06"/>
<protein>
    <submittedName>
        <fullName evidence="1">Uncharacterized protein</fullName>
    </submittedName>
</protein>
<reference evidence="1" key="1">
    <citation type="submission" date="2018-04" db="EMBL/GenBank/DDBJ databases">
        <title>Whole genome sequencing of Hypsizygus marmoreus.</title>
        <authorList>
            <person name="Choi I.-G."/>
            <person name="Min B."/>
            <person name="Kim J.-G."/>
            <person name="Kim S."/>
            <person name="Oh Y.-L."/>
            <person name="Kong W.-S."/>
            <person name="Park H."/>
            <person name="Jeong J."/>
            <person name="Song E.-S."/>
        </authorList>
    </citation>
    <scope>NUCLEOTIDE SEQUENCE [LARGE SCALE GENOMIC DNA]</scope>
    <source>
        <strain evidence="1">51987-8</strain>
    </source>
</reference>
<organism evidence="1 2">
    <name type="scientific">Hypsizygus marmoreus</name>
    <name type="common">White beech mushroom</name>
    <name type="synonym">Agaricus marmoreus</name>
    <dbReference type="NCBI Taxonomy" id="39966"/>
    <lineage>
        <taxon>Eukaryota</taxon>
        <taxon>Fungi</taxon>
        <taxon>Dikarya</taxon>
        <taxon>Basidiomycota</taxon>
        <taxon>Agaricomycotina</taxon>
        <taxon>Agaricomycetes</taxon>
        <taxon>Agaricomycetidae</taxon>
        <taxon>Agaricales</taxon>
        <taxon>Tricholomatineae</taxon>
        <taxon>Lyophyllaceae</taxon>
        <taxon>Hypsizygus</taxon>
    </lineage>
</organism>
<accession>A0A369JQ06</accession>
<proteinExistence type="predicted"/>
<dbReference type="Proteomes" id="UP000076154">
    <property type="component" value="Unassembled WGS sequence"/>
</dbReference>
<comment type="caution">
    <text evidence="1">The sequence shown here is derived from an EMBL/GenBank/DDBJ whole genome shotgun (WGS) entry which is preliminary data.</text>
</comment>
<name>A0A369JQ06_HYPMA</name>
<keyword evidence="2" id="KW-1185">Reference proteome</keyword>
<dbReference type="EMBL" id="LUEZ02000046">
    <property type="protein sequence ID" value="RDB23320.1"/>
    <property type="molecule type" value="Genomic_DNA"/>
</dbReference>